<feature type="domain" description="Solute-binding protein family 3/N-terminal" evidence="6">
    <location>
        <begin position="43"/>
        <end position="263"/>
    </location>
</feature>
<evidence type="ECO:0000256" key="4">
    <source>
        <dbReference type="RuleBase" id="RU003744"/>
    </source>
</evidence>
<evidence type="ECO:0000256" key="1">
    <source>
        <dbReference type="ARBA" id="ARBA00004196"/>
    </source>
</evidence>
<dbReference type="RefSeq" id="WP_184149368.1">
    <property type="nucleotide sequence ID" value="NZ_JACHFM010000002.1"/>
</dbReference>
<feature type="chain" id="PRO_5032728004" evidence="5">
    <location>
        <begin position="33"/>
        <end position="279"/>
    </location>
</feature>
<accession>A0A840STG2</accession>
<dbReference type="InterPro" id="IPR001638">
    <property type="entry name" value="Solute-binding_3/MltF_N"/>
</dbReference>
<name>A0A840STG2_9RHOB</name>
<comment type="similarity">
    <text evidence="2 4">Belongs to the bacterial solute-binding protein 3 family.</text>
</comment>
<evidence type="ECO:0000256" key="3">
    <source>
        <dbReference type="ARBA" id="ARBA00022729"/>
    </source>
</evidence>
<dbReference type="EMBL" id="JACHFM010000002">
    <property type="protein sequence ID" value="MBB5222481.1"/>
    <property type="molecule type" value="Genomic_DNA"/>
</dbReference>
<dbReference type="PANTHER" id="PTHR35936:SF17">
    <property type="entry name" value="ARGININE-BINDING EXTRACELLULAR PROTEIN ARTP"/>
    <property type="match status" value="1"/>
</dbReference>
<dbReference type="AlphaFoldDB" id="A0A840STG2"/>
<protein>
    <submittedName>
        <fullName evidence="7">Polar amino acid transport system substrate-binding protein</fullName>
    </submittedName>
</protein>
<gene>
    <name evidence="7" type="ORF">HNP73_002417</name>
</gene>
<evidence type="ECO:0000259" key="6">
    <source>
        <dbReference type="SMART" id="SM00062"/>
    </source>
</evidence>
<keyword evidence="3 5" id="KW-0732">Signal</keyword>
<evidence type="ECO:0000256" key="2">
    <source>
        <dbReference type="ARBA" id="ARBA00010333"/>
    </source>
</evidence>
<evidence type="ECO:0000256" key="5">
    <source>
        <dbReference type="SAM" id="SignalP"/>
    </source>
</evidence>
<comment type="subcellular location">
    <subcellularLocation>
        <location evidence="1">Cell envelope</location>
    </subcellularLocation>
</comment>
<reference evidence="7 8" key="1">
    <citation type="submission" date="2020-08" db="EMBL/GenBank/DDBJ databases">
        <title>Genomic Encyclopedia of Type Strains, Phase IV (KMG-IV): sequencing the most valuable type-strain genomes for metagenomic binning, comparative biology and taxonomic classification.</title>
        <authorList>
            <person name="Goeker M."/>
        </authorList>
    </citation>
    <scope>NUCLEOTIDE SEQUENCE [LARGE SCALE GENOMIC DNA]</scope>
    <source>
        <strain evidence="7 8">DSM 101730</strain>
    </source>
</reference>
<comment type="caution">
    <text evidence="7">The sequence shown here is derived from an EMBL/GenBank/DDBJ whole genome shotgun (WGS) entry which is preliminary data.</text>
</comment>
<dbReference type="Gene3D" id="3.40.190.10">
    <property type="entry name" value="Periplasmic binding protein-like II"/>
    <property type="match status" value="2"/>
</dbReference>
<feature type="signal peptide" evidence="5">
    <location>
        <begin position="1"/>
        <end position="32"/>
    </location>
</feature>
<evidence type="ECO:0000313" key="7">
    <source>
        <dbReference type="EMBL" id="MBB5222481.1"/>
    </source>
</evidence>
<dbReference type="GO" id="GO:0030313">
    <property type="term" value="C:cell envelope"/>
    <property type="evidence" value="ECO:0007669"/>
    <property type="project" value="UniProtKB-SubCell"/>
</dbReference>
<proteinExistence type="inferred from homology"/>
<dbReference type="PANTHER" id="PTHR35936">
    <property type="entry name" value="MEMBRANE-BOUND LYTIC MUREIN TRANSGLYCOSYLASE F"/>
    <property type="match status" value="1"/>
</dbReference>
<keyword evidence="8" id="KW-1185">Reference proteome</keyword>
<dbReference type="Pfam" id="PF00497">
    <property type="entry name" value="SBP_bac_3"/>
    <property type="match status" value="1"/>
</dbReference>
<sequence>MSMKFTFRARARAIALGVVAALGLAGLTPAQAQTLEAIKEAGVVRVGVMAEQAPWGSIDASGQNIGYDVDVARLIAKELGVDIEFVTGAVAARIPNLLTNKVDLQMAIMGMYPDRAKVVQFTQPYAGLKIVLIASAKDKIETIEDARDMTIGVPRGAAQDTAITKLLGDVPNIRRFDDDSSTIQALVSGQVQAVGGNTTYKINIDRAAPGNDFEPKITFQEQWMGVATRPGDKELNEWLNSFIDKIKADGQLEAISQKWLGAPLPAFPASLEGVPYTVQ</sequence>
<dbReference type="PROSITE" id="PS01039">
    <property type="entry name" value="SBP_BACTERIAL_3"/>
    <property type="match status" value="1"/>
</dbReference>
<dbReference type="Proteomes" id="UP000549457">
    <property type="component" value="Unassembled WGS sequence"/>
</dbReference>
<dbReference type="SMART" id="SM00062">
    <property type="entry name" value="PBPb"/>
    <property type="match status" value="1"/>
</dbReference>
<organism evidence="7 8">
    <name type="scientific">Amaricoccus macauensis</name>
    <dbReference type="NCBI Taxonomy" id="57001"/>
    <lineage>
        <taxon>Bacteria</taxon>
        <taxon>Pseudomonadati</taxon>
        <taxon>Pseudomonadota</taxon>
        <taxon>Alphaproteobacteria</taxon>
        <taxon>Rhodobacterales</taxon>
        <taxon>Paracoccaceae</taxon>
        <taxon>Amaricoccus</taxon>
    </lineage>
</organism>
<dbReference type="SUPFAM" id="SSF53850">
    <property type="entry name" value="Periplasmic binding protein-like II"/>
    <property type="match status" value="1"/>
</dbReference>
<evidence type="ECO:0000313" key="8">
    <source>
        <dbReference type="Proteomes" id="UP000549457"/>
    </source>
</evidence>
<dbReference type="InterPro" id="IPR018313">
    <property type="entry name" value="SBP_3_CS"/>
</dbReference>